<reference evidence="7 8" key="1">
    <citation type="submission" date="2020-10" db="EMBL/GenBank/DDBJ databases">
        <title>Wide distribution of Phycisphaera-like planctomycetes from WD2101 soil group in peatlands and genome analysis of the first cultivated representative.</title>
        <authorList>
            <person name="Dedysh S.N."/>
            <person name="Beletsky A.V."/>
            <person name="Ivanova A."/>
            <person name="Kulichevskaya I.S."/>
            <person name="Suzina N.E."/>
            <person name="Philippov D.A."/>
            <person name="Rakitin A.L."/>
            <person name="Mardanov A.V."/>
            <person name="Ravin N.V."/>
        </authorList>
    </citation>
    <scope>NUCLEOTIDE SEQUENCE [LARGE SCALE GENOMIC DNA]</scope>
    <source>
        <strain evidence="7 8">M1803</strain>
    </source>
</reference>
<dbReference type="Pfam" id="PF00202">
    <property type="entry name" value="Aminotran_3"/>
    <property type="match status" value="1"/>
</dbReference>
<dbReference type="GO" id="GO:0008483">
    <property type="term" value="F:transaminase activity"/>
    <property type="evidence" value="ECO:0007669"/>
    <property type="project" value="UniProtKB-KW"/>
</dbReference>
<evidence type="ECO:0000256" key="2">
    <source>
        <dbReference type="ARBA" id="ARBA00022576"/>
    </source>
</evidence>
<evidence type="ECO:0000313" key="8">
    <source>
        <dbReference type="Proteomes" id="UP000593765"/>
    </source>
</evidence>
<dbReference type="InterPro" id="IPR015422">
    <property type="entry name" value="PyrdxlP-dep_Trfase_small"/>
</dbReference>
<dbReference type="NCBIfam" id="TIGR00707">
    <property type="entry name" value="argD"/>
    <property type="match status" value="1"/>
</dbReference>
<keyword evidence="5 6" id="KW-0663">Pyridoxal phosphate</keyword>
<sequence>MSKTDEILSRAQASLIGNYGRLPVVMDRGEGAYLWDAEGTRYIDLFAGFGGGILGHCQPDLVAAVQAQAAKLWHVGNTFHSLPQTEMAERLVKTAFPGRAFFCHSGLEANEAAIKLARLRGQSFSPKRWKVISMHRSFHGRSLATIAATGNPAIRVGFEPTVPGFTHVDLGDLEGLTAAIDAETAGVIVEPIQGEGGVHQMPLEYAIELRRICDERQITLIFDEVWTGCGRTGKWFGHQHFKRADGSVVTPDIMTMGKAVGGGLPVGVMYARPEVAALFTPGKHGCTLGGNPICMAAAKTIFDVIERDGLLGHAQTLGEHAIARLKNEPSIKQKIQQVRGKGLFIGIELKEPPTGIVERGIANGVLINLTSQKVVRLAPPMNIDIDTWNQGLDLVVKTIAAG</sequence>
<dbReference type="GO" id="GO:0030170">
    <property type="term" value="F:pyridoxal phosphate binding"/>
    <property type="evidence" value="ECO:0007669"/>
    <property type="project" value="InterPro"/>
</dbReference>
<dbReference type="FunFam" id="3.40.640.10:FF:000004">
    <property type="entry name" value="Acetylornithine aminotransferase"/>
    <property type="match status" value="1"/>
</dbReference>
<proteinExistence type="inferred from homology"/>
<dbReference type="CDD" id="cd00610">
    <property type="entry name" value="OAT_like"/>
    <property type="match status" value="1"/>
</dbReference>
<name>A0A7M2X1W3_9BACT</name>
<dbReference type="SUPFAM" id="SSF53383">
    <property type="entry name" value="PLP-dependent transferases"/>
    <property type="match status" value="1"/>
</dbReference>
<keyword evidence="8" id="KW-1185">Reference proteome</keyword>
<evidence type="ECO:0000256" key="6">
    <source>
        <dbReference type="RuleBase" id="RU003560"/>
    </source>
</evidence>
<dbReference type="PANTHER" id="PTHR11986">
    <property type="entry name" value="AMINOTRANSFERASE CLASS III"/>
    <property type="match status" value="1"/>
</dbReference>
<dbReference type="Gene3D" id="3.90.1150.10">
    <property type="entry name" value="Aspartate Aminotransferase, domain 1"/>
    <property type="match status" value="1"/>
</dbReference>
<comment type="cofactor">
    <cofactor evidence="1">
        <name>pyridoxal 5'-phosphate</name>
        <dbReference type="ChEBI" id="CHEBI:597326"/>
    </cofactor>
</comment>
<dbReference type="InterPro" id="IPR015424">
    <property type="entry name" value="PyrdxlP-dep_Trfase"/>
</dbReference>
<dbReference type="GO" id="GO:0042802">
    <property type="term" value="F:identical protein binding"/>
    <property type="evidence" value="ECO:0007669"/>
    <property type="project" value="TreeGrafter"/>
</dbReference>
<dbReference type="InterPro" id="IPR005814">
    <property type="entry name" value="Aminotrans_3"/>
</dbReference>
<dbReference type="PANTHER" id="PTHR11986:SF79">
    <property type="entry name" value="ACETYLORNITHINE AMINOTRANSFERASE, MITOCHONDRIAL"/>
    <property type="match status" value="1"/>
</dbReference>
<keyword evidence="3" id="KW-0028">Amino-acid biosynthesis</keyword>
<dbReference type="InterPro" id="IPR004636">
    <property type="entry name" value="AcOrn/SuccOrn_fam"/>
</dbReference>
<dbReference type="KEGG" id="hbs:IPV69_07120"/>
<keyword evidence="2" id="KW-0032">Aminotransferase</keyword>
<dbReference type="Proteomes" id="UP000593765">
    <property type="component" value="Chromosome"/>
</dbReference>
<keyword evidence="4" id="KW-0808">Transferase</keyword>
<evidence type="ECO:0000256" key="5">
    <source>
        <dbReference type="ARBA" id="ARBA00022898"/>
    </source>
</evidence>
<dbReference type="AlphaFoldDB" id="A0A7M2X1W3"/>
<evidence type="ECO:0000313" key="7">
    <source>
        <dbReference type="EMBL" id="QOV91121.1"/>
    </source>
</evidence>
<dbReference type="EMBL" id="CP063458">
    <property type="protein sequence ID" value="QOV91121.1"/>
    <property type="molecule type" value="Genomic_DNA"/>
</dbReference>
<dbReference type="Gene3D" id="3.40.640.10">
    <property type="entry name" value="Type I PLP-dependent aspartate aminotransferase-like (Major domain)"/>
    <property type="match status" value="1"/>
</dbReference>
<evidence type="ECO:0000256" key="1">
    <source>
        <dbReference type="ARBA" id="ARBA00001933"/>
    </source>
</evidence>
<protein>
    <submittedName>
        <fullName evidence="7">Acetylornithine/succinylornithine family transaminase</fullName>
    </submittedName>
</protein>
<evidence type="ECO:0000256" key="3">
    <source>
        <dbReference type="ARBA" id="ARBA00022605"/>
    </source>
</evidence>
<comment type="similarity">
    <text evidence="6">Belongs to the class-III pyridoxal-phosphate-dependent aminotransferase family.</text>
</comment>
<dbReference type="InterPro" id="IPR050103">
    <property type="entry name" value="Class-III_PLP-dep_AT"/>
</dbReference>
<accession>A0A7M2X1W3</accession>
<organism evidence="7 8">
    <name type="scientific">Humisphaera borealis</name>
    <dbReference type="NCBI Taxonomy" id="2807512"/>
    <lineage>
        <taxon>Bacteria</taxon>
        <taxon>Pseudomonadati</taxon>
        <taxon>Planctomycetota</taxon>
        <taxon>Phycisphaerae</taxon>
        <taxon>Tepidisphaerales</taxon>
        <taxon>Tepidisphaeraceae</taxon>
        <taxon>Humisphaera</taxon>
    </lineage>
</organism>
<gene>
    <name evidence="7" type="ORF">IPV69_07120</name>
</gene>
<dbReference type="RefSeq" id="WP_206294256.1">
    <property type="nucleotide sequence ID" value="NZ_CP063458.1"/>
</dbReference>
<evidence type="ECO:0000256" key="4">
    <source>
        <dbReference type="ARBA" id="ARBA00022679"/>
    </source>
</evidence>
<dbReference type="GO" id="GO:0006526">
    <property type="term" value="P:L-arginine biosynthetic process"/>
    <property type="evidence" value="ECO:0007669"/>
    <property type="project" value="UniProtKB-ARBA"/>
</dbReference>
<dbReference type="PIRSF" id="PIRSF000521">
    <property type="entry name" value="Transaminase_4ab_Lys_Orn"/>
    <property type="match status" value="1"/>
</dbReference>
<dbReference type="NCBIfam" id="NF002325">
    <property type="entry name" value="PRK01278.1"/>
    <property type="match status" value="1"/>
</dbReference>
<dbReference type="InterPro" id="IPR015421">
    <property type="entry name" value="PyrdxlP-dep_Trfase_major"/>
</dbReference>